<dbReference type="AlphaFoldDB" id="A0A0S4J3Y5"/>
<organism evidence="10 11">
    <name type="scientific">Bodo saltans</name>
    <name type="common">Flagellated protozoan</name>
    <dbReference type="NCBI Taxonomy" id="75058"/>
    <lineage>
        <taxon>Eukaryota</taxon>
        <taxon>Discoba</taxon>
        <taxon>Euglenozoa</taxon>
        <taxon>Kinetoplastea</taxon>
        <taxon>Metakinetoplastina</taxon>
        <taxon>Eubodonida</taxon>
        <taxon>Bodonidae</taxon>
        <taxon>Bodo</taxon>
    </lineage>
</organism>
<evidence type="ECO:0000256" key="8">
    <source>
        <dbReference type="SAM" id="MobiDB-lite"/>
    </source>
</evidence>
<accession>A0A0S4J3Y5</accession>
<feature type="compositionally biased region" description="Polar residues" evidence="8">
    <location>
        <begin position="1"/>
        <end position="13"/>
    </location>
</feature>
<keyword evidence="4 10" id="KW-0418">Kinase</keyword>
<proteinExistence type="inferred from homology"/>
<dbReference type="PANTHER" id="PTHR48016:SF56">
    <property type="entry name" value="MAPKK KINASE"/>
    <property type="match status" value="1"/>
</dbReference>
<dbReference type="VEuPathDB" id="TriTrypDB:BSAL_91790"/>
<evidence type="ECO:0000256" key="7">
    <source>
        <dbReference type="RuleBase" id="RU000304"/>
    </source>
</evidence>
<dbReference type="GO" id="GO:0005524">
    <property type="term" value="F:ATP binding"/>
    <property type="evidence" value="ECO:0007669"/>
    <property type="project" value="UniProtKB-UniRule"/>
</dbReference>
<dbReference type="Proteomes" id="UP000051952">
    <property type="component" value="Unassembled WGS sequence"/>
</dbReference>
<dbReference type="InterPro" id="IPR001245">
    <property type="entry name" value="Ser-Thr/Tyr_kinase_cat_dom"/>
</dbReference>
<evidence type="ECO:0000259" key="9">
    <source>
        <dbReference type="PROSITE" id="PS50011"/>
    </source>
</evidence>
<keyword evidence="5 6" id="KW-0067">ATP-binding</keyword>
<dbReference type="InterPro" id="IPR008271">
    <property type="entry name" value="Ser/Thr_kinase_AS"/>
</dbReference>
<dbReference type="PROSITE" id="PS00108">
    <property type="entry name" value="PROTEIN_KINASE_ST"/>
    <property type="match status" value="1"/>
</dbReference>
<name>A0A0S4J3Y5_BODSA</name>
<protein>
    <submittedName>
        <fullName evidence="10">Protein kinase, putative</fullName>
    </submittedName>
</protein>
<feature type="region of interest" description="Disordered" evidence="8">
    <location>
        <begin position="397"/>
        <end position="430"/>
    </location>
</feature>
<dbReference type="Gene3D" id="1.10.510.10">
    <property type="entry name" value="Transferase(Phosphotransferase) domain 1"/>
    <property type="match status" value="1"/>
</dbReference>
<dbReference type="PANTHER" id="PTHR48016">
    <property type="entry name" value="MAP KINASE KINASE KINASE SSK2-RELATED-RELATED"/>
    <property type="match status" value="1"/>
</dbReference>
<feature type="compositionally biased region" description="Polar residues" evidence="8">
    <location>
        <begin position="397"/>
        <end position="411"/>
    </location>
</feature>
<dbReference type="InterPro" id="IPR017441">
    <property type="entry name" value="Protein_kinase_ATP_BS"/>
</dbReference>
<dbReference type="PROSITE" id="PS00107">
    <property type="entry name" value="PROTEIN_KINASE_ATP"/>
    <property type="match status" value="1"/>
</dbReference>
<comment type="similarity">
    <text evidence="7">Belongs to the protein kinase superfamily.</text>
</comment>
<evidence type="ECO:0000256" key="5">
    <source>
        <dbReference type="ARBA" id="ARBA00022840"/>
    </source>
</evidence>
<evidence type="ECO:0000313" key="11">
    <source>
        <dbReference type="Proteomes" id="UP000051952"/>
    </source>
</evidence>
<feature type="binding site" evidence="6">
    <location>
        <position position="116"/>
    </location>
    <ligand>
        <name>ATP</name>
        <dbReference type="ChEBI" id="CHEBI:30616"/>
    </ligand>
</feature>
<keyword evidence="3 6" id="KW-0547">Nucleotide-binding</keyword>
<evidence type="ECO:0000256" key="1">
    <source>
        <dbReference type="ARBA" id="ARBA00022527"/>
    </source>
</evidence>
<evidence type="ECO:0000256" key="4">
    <source>
        <dbReference type="ARBA" id="ARBA00022777"/>
    </source>
</evidence>
<dbReference type="OrthoDB" id="266718at2759"/>
<feature type="region of interest" description="Disordered" evidence="8">
    <location>
        <begin position="1"/>
        <end position="52"/>
    </location>
</feature>
<reference evidence="11" key="1">
    <citation type="submission" date="2015-09" db="EMBL/GenBank/DDBJ databases">
        <authorList>
            <consortium name="Pathogen Informatics"/>
        </authorList>
    </citation>
    <scope>NUCLEOTIDE SEQUENCE [LARGE SCALE GENOMIC DNA]</scope>
    <source>
        <strain evidence="11">Lake Konstanz</strain>
    </source>
</reference>
<evidence type="ECO:0000256" key="6">
    <source>
        <dbReference type="PROSITE-ProRule" id="PRU10141"/>
    </source>
</evidence>
<gene>
    <name evidence="10" type="ORF">BSAL_91790</name>
</gene>
<evidence type="ECO:0000256" key="3">
    <source>
        <dbReference type="ARBA" id="ARBA00022741"/>
    </source>
</evidence>
<evidence type="ECO:0000256" key="2">
    <source>
        <dbReference type="ARBA" id="ARBA00022679"/>
    </source>
</evidence>
<dbReference type="Pfam" id="PF00069">
    <property type="entry name" value="Pkinase"/>
    <property type="match status" value="1"/>
</dbReference>
<feature type="domain" description="Protein kinase" evidence="9">
    <location>
        <begin position="87"/>
        <end position="352"/>
    </location>
</feature>
<dbReference type="EMBL" id="CYKH01001247">
    <property type="protein sequence ID" value="CUG86150.1"/>
    <property type="molecule type" value="Genomic_DNA"/>
</dbReference>
<dbReference type="InterPro" id="IPR000719">
    <property type="entry name" value="Prot_kinase_dom"/>
</dbReference>
<sequence>MSWLINAQRQQLASRPKTGTDHRQRLAAMRQNNPAAQMGMPDAPGSETATSSSPCAAAAHSIAATVSVEPRQIRKKRKAEAFSSQVALSNTILGTGAFGVVYLGIHQNSGAWVAVKQMQIRPQPGTANRTAAIKNQLDEMAEEIRLMKNLDHPNVVHYLHAETINNEQLNIYMEYMSGGSLASLIKRFDKLPEAMIRTYMAQAIAGIAFLHQKNIVHRDIKADNILLHSDGVAKLSDFGTSREVSDSANLLTVTGTPWFMAPEVVKGTGHGAPADIWSLGCTMIQLASGVAPFSEFTNPVTAMYNVALHPGKVLGYIPETCGGELKSCLHWCLQENPASRPSAADLLMHPFFQSIAADDGSDGSESTGSPASAAIDPALPIPVAGYTNVIPLQRISQVAPSRPTTPISSRTARLRDETQNQQGMSVVALQ</sequence>
<keyword evidence="2" id="KW-0808">Transferase</keyword>
<dbReference type="InterPro" id="IPR050538">
    <property type="entry name" value="MAP_kinase_kinase_kinase"/>
</dbReference>
<dbReference type="PRINTS" id="PR00109">
    <property type="entry name" value="TYRKINASE"/>
</dbReference>
<keyword evidence="11" id="KW-1185">Reference proteome</keyword>
<dbReference type="SUPFAM" id="SSF56112">
    <property type="entry name" value="Protein kinase-like (PK-like)"/>
    <property type="match status" value="1"/>
</dbReference>
<dbReference type="PROSITE" id="PS50011">
    <property type="entry name" value="PROTEIN_KINASE_DOM"/>
    <property type="match status" value="1"/>
</dbReference>
<keyword evidence="1 7" id="KW-0723">Serine/threonine-protein kinase</keyword>
<dbReference type="SMART" id="SM00220">
    <property type="entry name" value="S_TKc"/>
    <property type="match status" value="1"/>
</dbReference>
<dbReference type="CDD" id="cd06606">
    <property type="entry name" value="STKc_MAPKKK"/>
    <property type="match status" value="1"/>
</dbReference>
<dbReference type="OMA" id="FCTEETS"/>
<evidence type="ECO:0000313" key="10">
    <source>
        <dbReference type="EMBL" id="CUG86150.1"/>
    </source>
</evidence>
<dbReference type="GO" id="GO:0004674">
    <property type="term" value="F:protein serine/threonine kinase activity"/>
    <property type="evidence" value="ECO:0007669"/>
    <property type="project" value="UniProtKB-KW"/>
</dbReference>
<dbReference type="InterPro" id="IPR011009">
    <property type="entry name" value="Kinase-like_dom_sf"/>
</dbReference>